<proteinExistence type="predicted"/>
<accession>A0A391P5K1</accession>
<evidence type="ECO:0000313" key="1">
    <source>
        <dbReference type="EMBL" id="GCA65139.1"/>
    </source>
</evidence>
<organism evidence="1 2">
    <name type="scientific">Kipferlia bialata</name>
    <dbReference type="NCBI Taxonomy" id="797122"/>
    <lineage>
        <taxon>Eukaryota</taxon>
        <taxon>Metamonada</taxon>
        <taxon>Carpediemonas-like organisms</taxon>
        <taxon>Kipferlia</taxon>
    </lineage>
</organism>
<dbReference type="AlphaFoldDB" id="A0A391P5K1"/>
<dbReference type="Proteomes" id="UP000265618">
    <property type="component" value="Unassembled WGS sequence"/>
</dbReference>
<dbReference type="EMBL" id="BDIP01009908">
    <property type="protein sequence ID" value="GCA65139.1"/>
    <property type="molecule type" value="Genomic_DNA"/>
</dbReference>
<keyword evidence="2" id="KW-1185">Reference proteome</keyword>
<sequence>SPDLKLTTLLSIATRSVKEERAMRQRLREEMSIYR</sequence>
<name>A0A391P5K1_9EUKA</name>
<comment type="caution">
    <text evidence="1">The sequence shown here is derived from an EMBL/GenBank/DDBJ whole genome shotgun (WGS) entry which is preliminary data.</text>
</comment>
<feature type="non-terminal residue" evidence="1">
    <location>
        <position position="1"/>
    </location>
</feature>
<evidence type="ECO:0000313" key="2">
    <source>
        <dbReference type="Proteomes" id="UP000265618"/>
    </source>
</evidence>
<protein>
    <submittedName>
        <fullName evidence="1">Uncharacterized protein</fullName>
    </submittedName>
</protein>
<reference evidence="1 2" key="1">
    <citation type="journal article" date="2018" name="PLoS ONE">
        <title>The draft genome of Kipferlia bialata reveals reductive genome evolution in fornicate parasites.</title>
        <authorList>
            <person name="Tanifuji G."/>
            <person name="Takabayashi S."/>
            <person name="Kume K."/>
            <person name="Takagi M."/>
            <person name="Nakayama T."/>
            <person name="Kamikawa R."/>
            <person name="Inagaki Y."/>
            <person name="Hashimoto T."/>
        </authorList>
    </citation>
    <scope>NUCLEOTIDE SEQUENCE [LARGE SCALE GENOMIC DNA]</scope>
    <source>
        <strain evidence="1">NY0173</strain>
    </source>
</reference>
<gene>
    <name evidence="1" type="ORF">KIPB_016348</name>
</gene>